<gene>
    <name evidence="1" type="ORF">LSTR_LSTR002680</name>
</gene>
<dbReference type="FunCoup" id="A0A482X6C5">
    <property type="interactions" value="731"/>
</dbReference>
<dbReference type="InParanoid" id="A0A482X6C5"/>
<evidence type="ECO:0008006" key="3">
    <source>
        <dbReference type="Google" id="ProtNLM"/>
    </source>
</evidence>
<dbReference type="STRING" id="195883.A0A482X6C5"/>
<dbReference type="EMBL" id="QKKF02017260">
    <property type="protein sequence ID" value="RZF41048.1"/>
    <property type="molecule type" value="Genomic_DNA"/>
</dbReference>
<protein>
    <recommendedName>
        <fullName evidence="3">28S ribosomal protein S22, mitochondrial</fullName>
    </recommendedName>
</protein>
<dbReference type="GO" id="GO:0005763">
    <property type="term" value="C:mitochondrial small ribosomal subunit"/>
    <property type="evidence" value="ECO:0007669"/>
    <property type="project" value="TreeGrafter"/>
</dbReference>
<keyword evidence="2" id="KW-1185">Reference proteome</keyword>
<proteinExistence type="predicted"/>
<dbReference type="PANTHER" id="PTHR13071:SF4">
    <property type="entry name" value="SMALL RIBOSOMAL SUBUNIT PROTEIN MS22"/>
    <property type="match status" value="1"/>
</dbReference>
<dbReference type="Proteomes" id="UP000291343">
    <property type="component" value="Unassembled WGS sequence"/>
</dbReference>
<sequence>MMKTPLITVFKQIGILSRLNQLSITGNRRRLSDSGAGGVDHDIKSRFYEPEILTLLKKLTRPDLQKIFRKRKLGLRLEPPEYKFMTTEQLEQERKKADARAAEKLQMPPVLPPRKEIDEVISEDPNLAGFERSNIVFTDITFGKSDVNRLIVIRETNGRLRKANWDERFRMNQVYFPAEGRKMNPPSLFKQENMLRLCEEQRYEFLLDLACIQFEPDDPEYLRITETVYDSIDEAQAYELLRSTRHYGPLMFHLVTNRSIDNVLVENLQTDRLEDAVWAISLYHLLHPESKSKSTELIPGEELQFIKSYIETDSKKRGLLEMSLQTYLNTREVQVQRQQ</sequence>
<dbReference type="Pfam" id="PF10245">
    <property type="entry name" value="MRP-S22"/>
    <property type="match status" value="1"/>
</dbReference>
<comment type="caution">
    <text evidence="1">The sequence shown here is derived from an EMBL/GenBank/DDBJ whole genome shotgun (WGS) entry which is preliminary data.</text>
</comment>
<accession>A0A482X6C5</accession>
<evidence type="ECO:0000313" key="2">
    <source>
        <dbReference type="Proteomes" id="UP000291343"/>
    </source>
</evidence>
<name>A0A482X6C5_LAOST</name>
<dbReference type="SMR" id="A0A482X6C5"/>
<organism evidence="1 2">
    <name type="scientific">Laodelphax striatellus</name>
    <name type="common">Small brown planthopper</name>
    <name type="synonym">Delphax striatella</name>
    <dbReference type="NCBI Taxonomy" id="195883"/>
    <lineage>
        <taxon>Eukaryota</taxon>
        <taxon>Metazoa</taxon>
        <taxon>Ecdysozoa</taxon>
        <taxon>Arthropoda</taxon>
        <taxon>Hexapoda</taxon>
        <taxon>Insecta</taxon>
        <taxon>Pterygota</taxon>
        <taxon>Neoptera</taxon>
        <taxon>Paraneoptera</taxon>
        <taxon>Hemiptera</taxon>
        <taxon>Auchenorrhyncha</taxon>
        <taxon>Fulgoroidea</taxon>
        <taxon>Delphacidae</taxon>
        <taxon>Criomorphinae</taxon>
        <taxon>Laodelphax</taxon>
    </lineage>
</organism>
<dbReference type="GO" id="GO:0003735">
    <property type="term" value="F:structural constituent of ribosome"/>
    <property type="evidence" value="ECO:0007669"/>
    <property type="project" value="TreeGrafter"/>
</dbReference>
<dbReference type="PANTHER" id="PTHR13071">
    <property type="entry name" value="MITOCHONDRIAL 28S RIBOSOMAL PROTEIN S22"/>
    <property type="match status" value="1"/>
</dbReference>
<reference evidence="1 2" key="1">
    <citation type="journal article" date="2017" name="Gigascience">
        <title>Genome sequence of the small brown planthopper, Laodelphax striatellus.</title>
        <authorList>
            <person name="Zhu J."/>
            <person name="Jiang F."/>
            <person name="Wang X."/>
            <person name="Yang P."/>
            <person name="Bao Y."/>
            <person name="Zhao W."/>
            <person name="Wang W."/>
            <person name="Lu H."/>
            <person name="Wang Q."/>
            <person name="Cui N."/>
            <person name="Li J."/>
            <person name="Chen X."/>
            <person name="Luo L."/>
            <person name="Yu J."/>
            <person name="Kang L."/>
            <person name="Cui F."/>
        </authorList>
    </citation>
    <scope>NUCLEOTIDE SEQUENCE [LARGE SCALE GENOMIC DNA]</scope>
    <source>
        <strain evidence="1">Lst14</strain>
    </source>
</reference>
<dbReference type="OrthoDB" id="10052321at2759"/>
<dbReference type="AlphaFoldDB" id="A0A482X6C5"/>
<evidence type="ECO:0000313" key="1">
    <source>
        <dbReference type="EMBL" id="RZF41048.1"/>
    </source>
</evidence>
<dbReference type="InterPro" id="IPR019374">
    <property type="entry name" value="Ribosomal_mS22"/>
</dbReference>